<dbReference type="OrthoDB" id="6435860at2759"/>
<sequence length="215" mass="24616">MKYNSESVHQKEELIAPESRNPLLAHSPVTLYCTILDIYDKLCARGFTILFCWIPAHVGIDGNEQADMAAKMASTLFNTTVPVNDIKKFAKDLCHSNWQSQWNHEMQNKLHAIKPIVQDWKSFNNRKRDTILTRLSIGHTRYTHRHLLLGEVPPTCPNCDCTTSVSYILIECPLFNSQRQHFFQTTSVTLSALVGFTPHNQLFSFLKSIGFYTTI</sequence>
<dbReference type="Proteomes" id="UP000499080">
    <property type="component" value="Unassembled WGS sequence"/>
</dbReference>
<proteinExistence type="predicted"/>
<dbReference type="GO" id="GO:0003676">
    <property type="term" value="F:nucleic acid binding"/>
    <property type="evidence" value="ECO:0007669"/>
    <property type="project" value="InterPro"/>
</dbReference>
<dbReference type="SUPFAM" id="SSF53098">
    <property type="entry name" value="Ribonuclease H-like"/>
    <property type="match status" value="1"/>
</dbReference>
<name>A0A4Y2LHY3_ARAVE</name>
<dbReference type="AlphaFoldDB" id="A0A4Y2LHY3"/>
<organism evidence="1 2">
    <name type="scientific">Araneus ventricosus</name>
    <name type="common">Orbweaver spider</name>
    <name type="synonym">Epeira ventricosa</name>
    <dbReference type="NCBI Taxonomy" id="182803"/>
    <lineage>
        <taxon>Eukaryota</taxon>
        <taxon>Metazoa</taxon>
        <taxon>Ecdysozoa</taxon>
        <taxon>Arthropoda</taxon>
        <taxon>Chelicerata</taxon>
        <taxon>Arachnida</taxon>
        <taxon>Araneae</taxon>
        <taxon>Araneomorphae</taxon>
        <taxon>Entelegynae</taxon>
        <taxon>Araneoidea</taxon>
        <taxon>Araneidae</taxon>
        <taxon>Araneus</taxon>
    </lineage>
</organism>
<evidence type="ECO:0000313" key="1">
    <source>
        <dbReference type="EMBL" id="GBN12937.1"/>
    </source>
</evidence>
<gene>
    <name evidence="1" type="ORF">AVEN_146065_1</name>
</gene>
<dbReference type="InterPro" id="IPR036397">
    <property type="entry name" value="RNaseH_sf"/>
</dbReference>
<accession>A0A4Y2LHY3</accession>
<reference evidence="1 2" key="1">
    <citation type="journal article" date="2019" name="Sci. Rep.">
        <title>Orb-weaving spider Araneus ventricosus genome elucidates the spidroin gene catalogue.</title>
        <authorList>
            <person name="Kono N."/>
            <person name="Nakamura H."/>
            <person name="Ohtoshi R."/>
            <person name="Moran D.A.P."/>
            <person name="Shinohara A."/>
            <person name="Yoshida Y."/>
            <person name="Fujiwara M."/>
            <person name="Mori M."/>
            <person name="Tomita M."/>
            <person name="Arakawa K."/>
        </authorList>
    </citation>
    <scope>NUCLEOTIDE SEQUENCE [LARGE SCALE GENOMIC DNA]</scope>
</reference>
<keyword evidence="2" id="KW-1185">Reference proteome</keyword>
<evidence type="ECO:0000313" key="2">
    <source>
        <dbReference type="Proteomes" id="UP000499080"/>
    </source>
</evidence>
<dbReference type="Gene3D" id="3.30.420.10">
    <property type="entry name" value="Ribonuclease H-like superfamily/Ribonuclease H"/>
    <property type="match status" value="1"/>
</dbReference>
<comment type="caution">
    <text evidence="1">The sequence shown here is derived from an EMBL/GenBank/DDBJ whole genome shotgun (WGS) entry which is preliminary data.</text>
</comment>
<dbReference type="InterPro" id="IPR012337">
    <property type="entry name" value="RNaseH-like_sf"/>
</dbReference>
<protein>
    <submittedName>
        <fullName evidence="1">Uncharacterized protein</fullName>
    </submittedName>
</protein>
<dbReference type="EMBL" id="BGPR01005737">
    <property type="protein sequence ID" value="GBN12937.1"/>
    <property type="molecule type" value="Genomic_DNA"/>
</dbReference>